<evidence type="ECO:0000313" key="3">
    <source>
        <dbReference type="EMBL" id="QDH69089.1"/>
    </source>
</evidence>
<feature type="domain" description="Glycosyltransferase subfamily 4-like N-terminal" evidence="2">
    <location>
        <begin position="24"/>
        <end position="192"/>
    </location>
</feature>
<dbReference type="InterPro" id="IPR028098">
    <property type="entry name" value="Glyco_trans_4-like_N"/>
</dbReference>
<dbReference type="RefSeq" id="WP_141622431.1">
    <property type="nucleotide sequence ID" value="NZ_CP041242.1"/>
</dbReference>
<protein>
    <submittedName>
        <fullName evidence="3">Glycosyltransferase family 4 protein</fullName>
    </submittedName>
</protein>
<sequence>MVDGKSKPGRRRTVAQLLPALESGGVERSTLEIAEALVRAGHRAIVVSAGGRLVPRLEALGAEHITLDIGRKSPLTLLRARALRRLFERERVDLVHARSRLPAWVVVLALRGMPDVARPPASSPRASRPPASRPCFVTTVHGLNSPSRYSAVMTRGERVVCVSATVRDYVLRHYPDTDVSKLRVIPRGIDPSAFPPAPLPDPDARAWAAALHSALDGDGPLLLLPGRGTRLKGHADALLLLAALRGDGLDARLWLPGAREAGRETYIAELEAEAAQLGIADALAFTAPTDAIARAYAASDLVLQLSRKPEAFGRTVIEALSCNRPVLGWAHGGVGELLAELQPVGAVPAFDTDALHRTAAAMLARPSSAAGTMSGYTLHAMQNATLAVYDELLD</sequence>
<keyword evidence="3" id="KW-0808">Transferase</keyword>
<accession>A0A514BPX8</accession>
<dbReference type="PANTHER" id="PTHR12526">
    <property type="entry name" value="GLYCOSYLTRANSFERASE"/>
    <property type="match status" value="1"/>
</dbReference>
<dbReference type="GO" id="GO:0016757">
    <property type="term" value="F:glycosyltransferase activity"/>
    <property type="evidence" value="ECO:0007669"/>
    <property type="project" value="InterPro"/>
</dbReference>
<feature type="domain" description="Glycosyl transferase family 1" evidence="1">
    <location>
        <begin position="214"/>
        <end position="364"/>
    </location>
</feature>
<dbReference type="EMBL" id="CP041242">
    <property type="protein sequence ID" value="QDH69089.1"/>
    <property type="molecule type" value="Genomic_DNA"/>
</dbReference>
<dbReference type="PANTHER" id="PTHR12526:SF638">
    <property type="entry name" value="SPORE COAT PROTEIN SA"/>
    <property type="match status" value="1"/>
</dbReference>
<dbReference type="InterPro" id="IPR001296">
    <property type="entry name" value="Glyco_trans_1"/>
</dbReference>
<dbReference type="Proteomes" id="UP000317199">
    <property type="component" value="Chromosome"/>
</dbReference>
<dbReference type="Pfam" id="PF13439">
    <property type="entry name" value="Glyco_transf_4"/>
    <property type="match status" value="1"/>
</dbReference>
<dbReference type="KEGG" id="lyj:FKV23_02460"/>
<dbReference type="OrthoDB" id="8523124at2"/>
<proteinExistence type="predicted"/>
<name>A0A514BPX8_9GAMM</name>
<evidence type="ECO:0000259" key="1">
    <source>
        <dbReference type="Pfam" id="PF00534"/>
    </source>
</evidence>
<keyword evidence="4" id="KW-1185">Reference proteome</keyword>
<organism evidence="3 4">
    <name type="scientific">Marilutibacter alkalisoli</name>
    <dbReference type="NCBI Taxonomy" id="2591633"/>
    <lineage>
        <taxon>Bacteria</taxon>
        <taxon>Pseudomonadati</taxon>
        <taxon>Pseudomonadota</taxon>
        <taxon>Gammaproteobacteria</taxon>
        <taxon>Lysobacterales</taxon>
        <taxon>Lysobacteraceae</taxon>
        <taxon>Marilutibacter</taxon>
    </lineage>
</organism>
<evidence type="ECO:0000259" key="2">
    <source>
        <dbReference type="Pfam" id="PF13439"/>
    </source>
</evidence>
<dbReference type="AlphaFoldDB" id="A0A514BPX8"/>
<dbReference type="GO" id="GO:1901135">
    <property type="term" value="P:carbohydrate derivative metabolic process"/>
    <property type="evidence" value="ECO:0007669"/>
    <property type="project" value="UniProtKB-ARBA"/>
</dbReference>
<dbReference type="Pfam" id="PF00534">
    <property type="entry name" value="Glycos_transf_1"/>
    <property type="match status" value="1"/>
</dbReference>
<dbReference type="SUPFAM" id="SSF53756">
    <property type="entry name" value="UDP-Glycosyltransferase/glycogen phosphorylase"/>
    <property type="match status" value="1"/>
</dbReference>
<reference evidence="3 4" key="1">
    <citation type="submission" date="2019-06" db="EMBL/GenBank/DDBJ databases">
        <title>Lysobacter alkalisoli sp. nov. isolated from saline-alkali soil.</title>
        <authorList>
            <person name="Sun J.-Q."/>
            <person name="Xu L."/>
        </authorList>
    </citation>
    <scope>NUCLEOTIDE SEQUENCE [LARGE SCALE GENOMIC DNA]</scope>
    <source>
        <strain evidence="3 4">SJ-36</strain>
    </source>
</reference>
<gene>
    <name evidence="3" type="ORF">FKV23_02460</name>
</gene>
<evidence type="ECO:0000313" key="4">
    <source>
        <dbReference type="Proteomes" id="UP000317199"/>
    </source>
</evidence>
<dbReference type="Gene3D" id="3.40.50.2000">
    <property type="entry name" value="Glycogen Phosphorylase B"/>
    <property type="match status" value="2"/>
</dbReference>